<dbReference type="InterPro" id="IPR039258">
    <property type="entry name" value="ZNF511"/>
</dbReference>
<feature type="compositionally biased region" description="Basic and acidic residues" evidence="1">
    <location>
        <begin position="194"/>
        <end position="204"/>
    </location>
</feature>
<dbReference type="SMART" id="SM00355">
    <property type="entry name" value="ZnF_C2H2"/>
    <property type="match status" value="2"/>
</dbReference>
<name>A0AA35M1I7_9HYPO</name>
<evidence type="ECO:0000313" key="3">
    <source>
        <dbReference type="EMBL" id="CAI6088692.1"/>
    </source>
</evidence>
<dbReference type="Proteomes" id="UP001160390">
    <property type="component" value="Unassembled WGS sequence"/>
</dbReference>
<keyword evidence="4" id="KW-1185">Reference proteome</keyword>
<protein>
    <recommendedName>
        <fullName evidence="2">C2H2-type domain-containing protein</fullName>
    </recommendedName>
</protein>
<dbReference type="EMBL" id="CABFNP030000868">
    <property type="protein sequence ID" value="CAI6088692.1"/>
    <property type="molecule type" value="Genomic_DNA"/>
</dbReference>
<dbReference type="PANTHER" id="PTHR21354">
    <property type="entry name" value="ZINC FINGER PROTEIN 511"/>
    <property type="match status" value="1"/>
</dbReference>
<feature type="region of interest" description="Disordered" evidence="1">
    <location>
        <begin position="161"/>
        <end position="252"/>
    </location>
</feature>
<dbReference type="PROSITE" id="PS00028">
    <property type="entry name" value="ZINC_FINGER_C2H2_1"/>
    <property type="match status" value="1"/>
</dbReference>
<feature type="compositionally biased region" description="Basic and acidic residues" evidence="1">
    <location>
        <begin position="215"/>
        <end position="224"/>
    </location>
</feature>
<evidence type="ECO:0000256" key="1">
    <source>
        <dbReference type="SAM" id="MobiDB-lite"/>
    </source>
</evidence>
<evidence type="ECO:0000259" key="2">
    <source>
        <dbReference type="PROSITE" id="PS00028"/>
    </source>
</evidence>
<feature type="region of interest" description="Disordered" evidence="1">
    <location>
        <begin position="1"/>
        <end position="22"/>
    </location>
</feature>
<accession>A0AA35M1I7</accession>
<organism evidence="3 4">
    <name type="scientific">Clonostachys chloroleuca</name>
    <dbReference type="NCBI Taxonomy" id="1926264"/>
    <lineage>
        <taxon>Eukaryota</taxon>
        <taxon>Fungi</taxon>
        <taxon>Dikarya</taxon>
        <taxon>Ascomycota</taxon>
        <taxon>Pezizomycotina</taxon>
        <taxon>Sordariomycetes</taxon>
        <taxon>Hypocreomycetidae</taxon>
        <taxon>Hypocreales</taxon>
        <taxon>Bionectriaceae</taxon>
        <taxon>Clonostachys</taxon>
    </lineage>
</organism>
<reference evidence="3" key="1">
    <citation type="submission" date="2023-01" db="EMBL/GenBank/DDBJ databases">
        <authorList>
            <person name="Piombo E."/>
        </authorList>
    </citation>
    <scope>NUCLEOTIDE SEQUENCE</scope>
</reference>
<dbReference type="InterPro" id="IPR013087">
    <property type="entry name" value="Znf_C2H2_type"/>
</dbReference>
<comment type="caution">
    <text evidence="3">The sequence shown here is derived from an EMBL/GenBank/DDBJ whole genome shotgun (WGS) entry which is preliminary data.</text>
</comment>
<proteinExistence type="predicted"/>
<sequence>MKRSREPEEAIESGPDAEVSLRPAVKYTELDSAVESGDEDDQNSVAMRCSLPPHKEPLKFTTYGDYETHYSKFHTNRCLECRKNFPSHHLLGLHIEEFHDPLVVIKRDNGEHTYSCFVEGCERKCMTHQKRRMHMIDKHMYPKNFFFAITKDGIDGRRSLLTENGHHRRRSSTATTQSKEPRRRDSIKGQVETQTEKTPKKPSAENKASTSKQATPEKGDKEMTDLTDAMSSLQFVPPSIRFGRGRAGFSKT</sequence>
<feature type="domain" description="C2H2-type" evidence="2">
    <location>
        <begin position="78"/>
        <end position="99"/>
    </location>
</feature>
<gene>
    <name evidence="3" type="ORF">CCHLO57077_00008397</name>
</gene>
<evidence type="ECO:0000313" key="4">
    <source>
        <dbReference type="Proteomes" id="UP001160390"/>
    </source>
</evidence>
<dbReference type="PANTHER" id="PTHR21354:SF0">
    <property type="entry name" value="ZINC FINGER PROTEIN 511"/>
    <property type="match status" value="1"/>
</dbReference>
<dbReference type="AlphaFoldDB" id="A0AA35M1I7"/>